<evidence type="ECO:0000259" key="10">
    <source>
        <dbReference type="PROSITE" id="PS50893"/>
    </source>
</evidence>
<evidence type="ECO:0000256" key="8">
    <source>
        <dbReference type="ARBA" id="ARBA00022967"/>
    </source>
</evidence>
<dbReference type="CDD" id="cd03257">
    <property type="entry name" value="ABC_NikE_OppD_transporters"/>
    <property type="match status" value="1"/>
</dbReference>
<comment type="subcellular location">
    <subcellularLocation>
        <location evidence="1">Cell membrane</location>
        <topology evidence="1">Peripheral membrane protein</topology>
    </subcellularLocation>
</comment>
<keyword evidence="8" id="KW-1278">Translocase</keyword>
<keyword evidence="14" id="KW-1185">Reference proteome</keyword>
<dbReference type="SMART" id="SM00382">
    <property type="entry name" value="AAA"/>
    <property type="match status" value="1"/>
</dbReference>
<dbReference type="FunFam" id="3.40.50.300:FF:000016">
    <property type="entry name" value="Oligopeptide ABC transporter ATP-binding component"/>
    <property type="match status" value="1"/>
</dbReference>
<dbReference type="PANTHER" id="PTHR43297:SF14">
    <property type="entry name" value="ATPASE AAA-TYPE CORE DOMAIN-CONTAINING PROTEIN"/>
    <property type="match status" value="1"/>
</dbReference>
<accession>A0A1I2XI65</accession>
<dbReference type="OrthoDB" id="5357528at2"/>
<reference evidence="11 14" key="2">
    <citation type="submission" date="2020-07" db="EMBL/GenBank/DDBJ databases">
        <title>Sequencing the genomes of 1000 actinobacteria strains.</title>
        <authorList>
            <person name="Klenk H.-P."/>
        </authorList>
    </citation>
    <scope>NUCLEOTIDE SEQUENCE [LARGE SCALE GENOMIC DNA]</scope>
    <source>
        <strain evidence="11 14">DSM 45117</strain>
    </source>
</reference>
<dbReference type="InterPro" id="IPR027417">
    <property type="entry name" value="P-loop_NTPase"/>
</dbReference>
<organism evidence="12 13">
    <name type="scientific">Actinopolymorpha cephalotaxi</name>
    <dbReference type="NCBI Taxonomy" id="504797"/>
    <lineage>
        <taxon>Bacteria</taxon>
        <taxon>Bacillati</taxon>
        <taxon>Actinomycetota</taxon>
        <taxon>Actinomycetes</taxon>
        <taxon>Propionibacteriales</taxon>
        <taxon>Actinopolymorphaceae</taxon>
        <taxon>Actinopolymorpha</taxon>
    </lineage>
</organism>
<keyword evidence="6" id="KW-0547">Nucleotide-binding</keyword>
<dbReference type="GO" id="GO:0016887">
    <property type="term" value="F:ATP hydrolysis activity"/>
    <property type="evidence" value="ECO:0007669"/>
    <property type="project" value="InterPro"/>
</dbReference>
<evidence type="ECO:0000256" key="1">
    <source>
        <dbReference type="ARBA" id="ARBA00004202"/>
    </source>
</evidence>
<evidence type="ECO:0000256" key="4">
    <source>
        <dbReference type="ARBA" id="ARBA00022475"/>
    </source>
</evidence>
<dbReference type="Proteomes" id="UP000199052">
    <property type="component" value="Unassembled WGS sequence"/>
</dbReference>
<dbReference type="InterPro" id="IPR003439">
    <property type="entry name" value="ABC_transporter-like_ATP-bd"/>
</dbReference>
<dbReference type="InterPro" id="IPR050388">
    <property type="entry name" value="ABC_Ni/Peptide_Import"/>
</dbReference>
<keyword evidence="3" id="KW-0813">Transport</keyword>
<dbReference type="PROSITE" id="PS00211">
    <property type="entry name" value="ABC_TRANSPORTER_1"/>
    <property type="match status" value="1"/>
</dbReference>
<proteinExistence type="inferred from homology"/>
<dbReference type="Pfam" id="PF00005">
    <property type="entry name" value="ABC_tran"/>
    <property type="match status" value="1"/>
</dbReference>
<dbReference type="STRING" id="504797.SAMN05421678_112208"/>
<dbReference type="PROSITE" id="PS50893">
    <property type="entry name" value="ABC_TRANSPORTER_2"/>
    <property type="match status" value="1"/>
</dbReference>
<evidence type="ECO:0000313" key="13">
    <source>
        <dbReference type="Proteomes" id="UP000199052"/>
    </source>
</evidence>
<evidence type="ECO:0000313" key="12">
    <source>
        <dbReference type="EMBL" id="SFH13188.1"/>
    </source>
</evidence>
<evidence type="ECO:0000256" key="6">
    <source>
        <dbReference type="ARBA" id="ARBA00022741"/>
    </source>
</evidence>
<dbReference type="GO" id="GO:0005524">
    <property type="term" value="F:ATP binding"/>
    <property type="evidence" value="ECO:0007669"/>
    <property type="project" value="UniProtKB-KW"/>
</dbReference>
<dbReference type="Proteomes" id="UP000533017">
    <property type="component" value="Unassembled WGS sequence"/>
</dbReference>
<gene>
    <name evidence="11" type="ORF">FHR37_005124</name>
    <name evidence="12" type="ORF">SAMN05421678_112208</name>
</gene>
<dbReference type="Pfam" id="PF08352">
    <property type="entry name" value="oligo_HPY"/>
    <property type="match status" value="1"/>
</dbReference>
<evidence type="ECO:0000256" key="2">
    <source>
        <dbReference type="ARBA" id="ARBA00005417"/>
    </source>
</evidence>
<dbReference type="GO" id="GO:0005886">
    <property type="term" value="C:plasma membrane"/>
    <property type="evidence" value="ECO:0007669"/>
    <property type="project" value="UniProtKB-SubCell"/>
</dbReference>
<keyword evidence="4" id="KW-1003">Cell membrane</keyword>
<sequence>MSPDASPETSAGGPVLSVTDLRVHYRTAGGDVVAANGVSFALGRGETLGLVGESGSGKSTVAMAILRLTTPPGRVVGGSVRLGDADLLAMSEAELRARRWRDIALIPQGSMNSLNPVLRVHRQLGDAIETHEGRQPRKALRERIVRLLSLVNLPGRVVDLYPHELSGGMKQRVCIAMAIALDPAVIIADEPTSALDVVVQKAVAQTLLDVKKRLNSSMILIGHDMALQAQLVDRIAVMYAGNIVEIGSVRDILRDPRHAYTRHLIASIPSIRERRALVVRDVRAPDLRTRRPTPAMVEVAPGHLVATSDLEVTVDG</sequence>
<keyword evidence="5" id="KW-0997">Cell inner membrane</keyword>
<evidence type="ECO:0000313" key="14">
    <source>
        <dbReference type="Proteomes" id="UP000533017"/>
    </source>
</evidence>
<dbReference type="Gene3D" id="3.40.50.300">
    <property type="entry name" value="P-loop containing nucleotide triphosphate hydrolases"/>
    <property type="match status" value="1"/>
</dbReference>
<dbReference type="PANTHER" id="PTHR43297">
    <property type="entry name" value="OLIGOPEPTIDE TRANSPORT ATP-BINDING PROTEIN APPD"/>
    <property type="match status" value="1"/>
</dbReference>
<evidence type="ECO:0000256" key="7">
    <source>
        <dbReference type="ARBA" id="ARBA00022840"/>
    </source>
</evidence>
<dbReference type="EMBL" id="FOOI01000012">
    <property type="protein sequence ID" value="SFH13188.1"/>
    <property type="molecule type" value="Genomic_DNA"/>
</dbReference>
<dbReference type="EMBL" id="JACBZA010000001">
    <property type="protein sequence ID" value="NYH86273.1"/>
    <property type="molecule type" value="Genomic_DNA"/>
</dbReference>
<evidence type="ECO:0000313" key="11">
    <source>
        <dbReference type="EMBL" id="NYH86273.1"/>
    </source>
</evidence>
<keyword evidence="7 12" id="KW-0067">ATP-binding</keyword>
<feature type="domain" description="ABC transporter" evidence="10">
    <location>
        <begin position="16"/>
        <end position="265"/>
    </location>
</feature>
<reference evidence="12 13" key="1">
    <citation type="submission" date="2016-10" db="EMBL/GenBank/DDBJ databases">
        <authorList>
            <person name="de Groot N.N."/>
        </authorList>
    </citation>
    <scope>NUCLEOTIDE SEQUENCE [LARGE SCALE GENOMIC DNA]</scope>
    <source>
        <strain evidence="12 13">CPCC 202808</strain>
    </source>
</reference>
<dbReference type="InterPro" id="IPR013563">
    <property type="entry name" value="Oligopep_ABC_C"/>
</dbReference>
<dbReference type="AlphaFoldDB" id="A0A1I2XI65"/>
<protein>
    <submittedName>
        <fullName evidence="11">ABC-type dipeptide/oligopeptide/nickel transport system ATPase component</fullName>
    </submittedName>
    <submittedName>
        <fullName evidence="12">Peptide/nickel transport system ATP-binding protein/peptide/nickel transport system ATP-binding protein</fullName>
    </submittedName>
</protein>
<keyword evidence="9" id="KW-0472">Membrane</keyword>
<dbReference type="SUPFAM" id="SSF52540">
    <property type="entry name" value="P-loop containing nucleoside triphosphate hydrolases"/>
    <property type="match status" value="1"/>
</dbReference>
<dbReference type="GO" id="GO:0015833">
    <property type="term" value="P:peptide transport"/>
    <property type="evidence" value="ECO:0007669"/>
    <property type="project" value="InterPro"/>
</dbReference>
<dbReference type="InterPro" id="IPR003593">
    <property type="entry name" value="AAA+_ATPase"/>
</dbReference>
<dbReference type="RefSeq" id="WP_092885852.1">
    <property type="nucleotide sequence ID" value="NZ_FOOI01000012.1"/>
</dbReference>
<evidence type="ECO:0000256" key="3">
    <source>
        <dbReference type="ARBA" id="ARBA00022448"/>
    </source>
</evidence>
<evidence type="ECO:0000256" key="9">
    <source>
        <dbReference type="ARBA" id="ARBA00023136"/>
    </source>
</evidence>
<name>A0A1I2XI65_9ACTN</name>
<comment type="similarity">
    <text evidence="2">Belongs to the ABC transporter superfamily.</text>
</comment>
<evidence type="ECO:0000256" key="5">
    <source>
        <dbReference type="ARBA" id="ARBA00022519"/>
    </source>
</evidence>
<dbReference type="InterPro" id="IPR017871">
    <property type="entry name" value="ABC_transporter-like_CS"/>
</dbReference>